<dbReference type="SUPFAM" id="SSF63411">
    <property type="entry name" value="LuxS/MPP-like metallohydrolase"/>
    <property type="match status" value="2"/>
</dbReference>
<reference evidence="16" key="1">
    <citation type="submission" date="2020-08" db="EMBL/GenBank/DDBJ databases">
        <title>Genome sequencing and assembly of the red palm weevil Rhynchophorus ferrugineus.</title>
        <authorList>
            <person name="Dias G.B."/>
            <person name="Bergman C.M."/>
            <person name="Manee M."/>
        </authorList>
    </citation>
    <scope>NUCLEOTIDE SEQUENCE</scope>
    <source>
        <strain evidence="16">AA-2017</strain>
        <tissue evidence="16">Whole larva</tissue>
    </source>
</reference>
<evidence type="ECO:0000256" key="9">
    <source>
        <dbReference type="ARBA" id="ARBA00023128"/>
    </source>
</evidence>
<dbReference type="InterPro" id="IPR050361">
    <property type="entry name" value="MPP/UQCRC_Complex"/>
</dbReference>
<feature type="domain" description="Peptidase M16 C-terminal" evidence="15">
    <location>
        <begin position="240"/>
        <end position="443"/>
    </location>
</feature>
<dbReference type="Gene3D" id="3.30.830.10">
    <property type="entry name" value="Metalloenzyme, LuxS/M16 peptidase-like"/>
    <property type="match status" value="2"/>
</dbReference>
<dbReference type="FunFam" id="3.30.830.10:FF:000014">
    <property type="entry name" value="Mitochondrial-processing peptidase alpha subunit, mitochondrial"/>
    <property type="match status" value="1"/>
</dbReference>
<evidence type="ECO:0000256" key="13">
    <source>
        <dbReference type="RuleBase" id="RU004447"/>
    </source>
</evidence>
<dbReference type="PANTHER" id="PTHR11851">
    <property type="entry name" value="METALLOPROTEASE"/>
    <property type="match status" value="1"/>
</dbReference>
<comment type="subcellular location">
    <subcellularLocation>
        <location evidence="2">Mitochondrion inner membrane</location>
    </subcellularLocation>
    <subcellularLocation>
        <location evidence="3">Mitochondrion matrix</location>
    </subcellularLocation>
</comment>
<dbReference type="GO" id="GO:0005743">
    <property type="term" value="C:mitochondrial inner membrane"/>
    <property type="evidence" value="ECO:0007669"/>
    <property type="project" value="UniProtKB-SubCell"/>
</dbReference>
<keyword evidence="9" id="KW-0496">Mitochondrion</keyword>
<evidence type="ECO:0000256" key="2">
    <source>
        <dbReference type="ARBA" id="ARBA00004273"/>
    </source>
</evidence>
<dbReference type="InterPro" id="IPR007863">
    <property type="entry name" value="Peptidase_M16_C"/>
</dbReference>
<dbReference type="InterPro" id="IPR011765">
    <property type="entry name" value="Pept_M16_N"/>
</dbReference>
<protein>
    <recommendedName>
        <fullName evidence="6">Mitochondrial-processing peptidase subunit alpha</fullName>
    </recommendedName>
    <alternativeName>
        <fullName evidence="11">Alpha-MPP</fullName>
    </alternativeName>
    <alternativeName>
        <fullName evidence="12">Inactive zinc metalloprotease alpha</fullName>
    </alternativeName>
</protein>
<evidence type="ECO:0000256" key="12">
    <source>
        <dbReference type="ARBA" id="ARBA00032315"/>
    </source>
</evidence>
<dbReference type="GO" id="GO:0004222">
    <property type="term" value="F:metalloendopeptidase activity"/>
    <property type="evidence" value="ECO:0007669"/>
    <property type="project" value="InterPro"/>
</dbReference>
<dbReference type="Pfam" id="PF05193">
    <property type="entry name" value="Peptidase_M16_C"/>
    <property type="match status" value="1"/>
</dbReference>
<dbReference type="GO" id="GO:0005759">
    <property type="term" value="C:mitochondrial matrix"/>
    <property type="evidence" value="ECO:0007669"/>
    <property type="project" value="UniProtKB-SubCell"/>
</dbReference>
<dbReference type="Pfam" id="PF00675">
    <property type="entry name" value="Peptidase_M16"/>
    <property type="match status" value="1"/>
</dbReference>
<evidence type="ECO:0000259" key="14">
    <source>
        <dbReference type="Pfam" id="PF00675"/>
    </source>
</evidence>
<dbReference type="FunFam" id="3.30.830.10:FF:000010">
    <property type="entry name" value="Mitochondrial-processing peptidase alpha subunit, mitochondrial"/>
    <property type="match status" value="1"/>
</dbReference>
<dbReference type="GO" id="GO:0046872">
    <property type="term" value="F:metal ion binding"/>
    <property type="evidence" value="ECO:0007669"/>
    <property type="project" value="InterPro"/>
</dbReference>
<feature type="domain" description="Peptidase M16 N-terminal" evidence="14">
    <location>
        <begin position="85"/>
        <end position="234"/>
    </location>
</feature>
<dbReference type="AlphaFoldDB" id="A0A834I5B7"/>
<comment type="subunit">
    <text evidence="5">Heterodimer of PMPCA (alpha) and PMPCB (beta) subunits, forming the mitochondrial processing protease (MPP) in which PMPCA is involved in substrate recognition and binding and PMPCB is the catalytic subunit.</text>
</comment>
<dbReference type="InterPro" id="IPR011249">
    <property type="entry name" value="Metalloenz_LuxS/M16"/>
</dbReference>
<accession>A0A834I5B7</accession>
<keyword evidence="10" id="KW-0472">Membrane</keyword>
<keyword evidence="17" id="KW-1185">Reference proteome</keyword>
<comment type="function">
    <text evidence="1">Substrate recognition and binding subunit of the essential mitochondrial processing protease (MPP), which cleaves the mitochondrial sequence off newly imported precursors proteins.</text>
</comment>
<evidence type="ECO:0000313" key="17">
    <source>
        <dbReference type="Proteomes" id="UP000625711"/>
    </source>
</evidence>
<dbReference type="Proteomes" id="UP000625711">
    <property type="component" value="Unassembled WGS sequence"/>
</dbReference>
<evidence type="ECO:0000313" key="16">
    <source>
        <dbReference type="EMBL" id="KAF7274775.1"/>
    </source>
</evidence>
<evidence type="ECO:0000259" key="15">
    <source>
        <dbReference type="Pfam" id="PF05193"/>
    </source>
</evidence>
<dbReference type="OrthoDB" id="277191at2759"/>
<evidence type="ECO:0000256" key="4">
    <source>
        <dbReference type="ARBA" id="ARBA00007261"/>
    </source>
</evidence>
<dbReference type="InterPro" id="IPR001431">
    <property type="entry name" value="Pept_M16_Zn_BS"/>
</dbReference>
<dbReference type="PANTHER" id="PTHR11851:SF49">
    <property type="entry name" value="MITOCHONDRIAL-PROCESSING PEPTIDASE SUBUNIT ALPHA"/>
    <property type="match status" value="1"/>
</dbReference>
<evidence type="ECO:0000256" key="6">
    <source>
        <dbReference type="ARBA" id="ARBA00016741"/>
    </source>
</evidence>
<dbReference type="GO" id="GO:0006627">
    <property type="term" value="P:protein processing involved in protein targeting to mitochondrion"/>
    <property type="evidence" value="ECO:0007669"/>
    <property type="project" value="TreeGrafter"/>
</dbReference>
<evidence type="ECO:0000256" key="1">
    <source>
        <dbReference type="ARBA" id="ARBA00002123"/>
    </source>
</evidence>
<dbReference type="PROSITE" id="PS00143">
    <property type="entry name" value="INSULINASE"/>
    <property type="match status" value="1"/>
</dbReference>
<keyword evidence="7" id="KW-0999">Mitochondrion inner membrane</keyword>
<keyword evidence="8" id="KW-0809">Transit peptide</keyword>
<evidence type="ECO:0000256" key="5">
    <source>
        <dbReference type="ARBA" id="ARBA00011587"/>
    </source>
</evidence>
<comment type="caution">
    <text evidence="16">The sequence shown here is derived from an EMBL/GenBank/DDBJ whole genome shotgun (WGS) entry which is preliminary data.</text>
</comment>
<organism evidence="16 17">
    <name type="scientific">Rhynchophorus ferrugineus</name>
    <name type="common">Red palm weevil</name>
    <name type="synonym">Curculio ferrugineus</name>
    <dbReference type="NCBI Taxonomy" id="354439"/>
    <lineage>
        <taxon>Eukaryota</taxon>
        <taxon>Metazoa</taxon>
        <taxon>Ecdysozoa</taxon>
        <taxon>Arthropoda</taxon>
        <taxon>Hexapoda</taxon>
        <taxon>Insecta</taxon>
        <taxon>Pterygota</taxon>
        <taxon>Neoptera</taxon>
        <taxon>Endopterygota</taxon>
        <taxon>Coleoptera</taxon>
        <taxon>Polyphaga</taxon>
        <taxon>Cucujiformia</taxon>
        <taxon>Curculionidae</taxon>
        <taxon>Dryophthorinae</taxon>
        <taxon>Rhynchophorus</taxon>
    </lineage>
</organism>
<sequence>MALQASKSFTSRIFHNKKALWQYPGRLIKRCTSTEWDNLTERPKEKVTDMPPMSEPVKGLPKAIYSNYREDNQQTEVTTLSNGLKVASENRFGEFCTVGVIIDSGSRYEVAYPSGISHFLEKLAFNSTKYYPDRDEMINKLEKHGGICDSQASRDTFIYAASAYTTGLSDVIQLLAEATLRPQITPEEVDGARQAIRFEWETLLMRPEQETLLMDMIHSAAYRDNTLGLPKLCPPQNLDKIDRDTLFTFLSQHYTPQRMVVAGVGVEHNRLVDAVQKFFVDVKPLWEMEPVSSRKLCTGIDKSIAQYTGGMEQEECDIPQFASAGLPVLSHIMIGLEGCSHQDNDFIAMCVLNMMMGGGGSFSAGGPGKGMYTRLYTNVLNRYHWMYSATAYNHAYSDTGLFCIHASAPPNHVRDMVEVIVKELVNMAGQVGEQELRRAKTQLQSMLLMNLESRPVMFEDIGRQVLATGHRKRPEYFIKEIEKINKDDIIQVAKRLLMSQPSVAARGDLRKMPSLEYIQAGLIDVEGKMPSGRKLSLWR</sequence>
<evidence type="ECO:0000256" key="10">
    <source>
        <dbReference type="ARBA" id="ARBA00023136"/>
    </source>
</evidence>
<comment type="similarity">
    <text evidence="4 13">Belongs to the peptidase M16 family.</text>
</comment>
<name>A0A834I5B7_RHYFE</name>
<evidence type="ECO:0000256" key="11">
    <source>
        <dbReference type="ARBA" id="ARBA00030006"/>
    </source>
</evidence>
<gene>
    <name evidence="16" type="ORF">GWI33_012544</name>
</gene>
<dbReference type="EMBL" id="JAACXV010012110">
    <property type="protein sequence ID" value="KAF7274775.1"/>
    <property type="molecule type" value="Genomic_DNA"/>
</dbReference>
<evidence type="ECO:0000256" key="7">
    <source>
        <dbReference type="ARBA" id="ARBA00022792"/>
    </source>
</evidence>
<proteinExistence type="inferred from homology"/>
<evidence type="ECO:0000256" key="8">
    <source>
        <dbReference type="ARBA" id="ARBA00022946"/>
    </source>
</evidence>
<evidence type="ECO:0000256" key="3">
    <source>
        <dbReference type="ARBA" id="ARBA00004305"/>
    </source>
</evidence>